<sequence>MNNYDMDCEWDDQFSAITLAVYSGVHTDDRENCRPEDPMLRNLLHVTESCVSFGASAFGCVQKRKLSTPTPPLNEGFFVFPPQPPTVSHLSKKTRIVSAGTNFNAACNINSRNMVPM</sequence>
<dbReference type="EMBL" id="HBIC01000275">
    <property type="protein sequence ID" value="CAE0271306.1"/>
    <property type="molecule type" value="Transcribed_RNA"/>
</dbReference>
<proteinExistence type="predicted"/>
<accession>A0A7S3GMW2</accession>
<organism evidence="1">
    <name type="scientific">Spumella elongata</name>
    <dbReference type="NCBI Taxonomy" id="89044"/>
    <lineage>
        <taxon>Eukaryota</taxon>
        <taxon>Sar</taxon>
        <taxon>Stramenopiles</taxon>
        <taxon>Ochrophyta</taxon>
        <taxon>Chrysophyceae</taxon>
        <taxon>Chromulinales</taxon>
        <taxon>Chromulinaceae</taxon>
        <taxon>Spumella</taxon>
    </lineage>
</organism>
<gene>
    <name evidence="1" type="ORF">SELO1098_LOCUS131</name>
</gene>
<reference evidence="1" key="1">
    <citation type="submission" date="2021-01" db="EMBL/GenBank/DDBJ databases">
        <authorList>
            <person name="Corre E."/>
            <person name="Pelletier E."/>
            <person name="Niang G."/>
            <person name="Scheremetjew M."/>
            <person name="Finn R."/>
            <person name="Kale V."/>
            <person name="Holt S."/>
            <person name="Cochrane G."/>
            <person name="Meng A."/>
            <person name="Brown T."/>
            <person name="Cohen L."/>
        </authorList>
    </citation>
    <scope>NUCLEOTIDE SEQUENCE</scope>
    <source>
        <strain evidence="1">CCAP 955/1</strain>
    </source>
</reference>
<dbReference type="AlphaFoldDB" id="A0A7S3GMW2"/>
<evidence type="ECO:0000313" key="1">
    <source>
        <dbReference type="EMBL" id="CAE0271306.1"/>
    </source>
</evidence>
<name>A0A7S3GMW2_9STRA</name>
<protein>
    <submittedName>
        <fullName evidence="1">Uncharacterized protein</fullName>
    </submittedName>
</protein>